<name>A0A7M2WQZ9_9BACT</name>
<dbReference type="PANTHER" id="PTHR43235">
    <property type="entry name" value="GLUTAMINE AMIDOTRANSFERASE PB2B2.05-RELATED"/>
    <property type="match status" value="1"/>
</dbReference>
<evidence type="ECO:0000313" key="2">
    <source>
        <dbReference type="Proteomes" id="UP000593765"/>
    </source>
</evidence>
<dbReference type="CDD" id="cd01745">
    <property type="entry name" value="GATase1_2"/>
    <property type="match status" value="1"/>
</dbReference>
<dbReference type="InterPro" id="IPR044668">
    <property type="entry name" value="PuuD-like"/>
</dbReference>
<dbReference type="SUPFAM" id="SSF52317">
    <property type="entry name" value="Class I glutamine amidotransferase-like"/>
    <property type="match status" value="1"/>
</dbReference>
<organism evidence="1 2">
    <name type="scientific">Humisphaera borealis</name>
    <dbReference type="NCBI Taxonomy" id="2807512"/>
    <lineage>
        <taxon>Bacteria</taxon>
        <taxon>Pseudomonadati</taxon>
        <taxon>Planctomycetota</taxon>
        <taxon>Phycisphaerae</taxon>
        <taxon>Tepidisphaerales</taxon>
        <taxon>Tepidisphaeraceae</taxon>
        <taxon>Humisphaera</taxon>
    </lineage>
</organism>
<dbReference type="Proteomes" id="UP000593765">
    <property type="component" value="Chromosome"/>
</dbReference>
<dbReference type="Gene3D" id="3.40.50.880">
    <property type="match status" value="1"/>
</dbReference>
<dbReference type="PANTHER" id="PTHR43235:SF1">
    <property type="entry name" value="GLUTAMINE AMIDOTRANSFERASE PB2B2.05-RELATED"/>
    <property type="match status" value="1"/>
</dbReference>
<dbReference type="InterPro" id="IPR029062">
    <property type="entry name" value="Class_I_gatase-like"/>
</dbReference>
<dbReference type="GO" id="GO:0005829">
    <property type="term" value="C:cytosol"/>
    <property type="evidence" value="ECO:0007669"/>
    <property type="project" value="TreeGrafter"/>
</dbReference>
<gene>
    <name evidence="1" type="ORF">IPV69_16845</name>
</gene>
<accession>A0A7M2WQZ9</accession>
<keyword evidence="2" id="KW-1185">Reference proteome</keyword>
<dbReference type="AlphaFoldDB" id="A0A7M2WQZ9"/>
<reference evidence="1 2" key="1">
    <citation type="submission" date="2020-10" db="EMBL/GenBank/DDBJ databases">
        <title>Wide distribution of Phycisphaera-like planctomycetes from WD2101 soil group in peatlands and genome analysis of the first cultivated representative.</title>
        <authorList>
            <person name="Dedysh S.N."/>
            <person name="Beletsky A.V."/>
            <person name="Ivanova A."/>
            <person name="Kulichevskaya I.S."/>
            <person name="Suzina N.E."/>
            <person name="Philippov D.A."/>
            <person name="Rakitin A.L."/>
            <person name="Mardanov A.V."/>
            <person name="Ravin N.V."/>
        </authorList>
    </citation>
    <scope>NUCLEOTIDE SEQUENCE [LARGE SCALE GENOMIC DNA]</scope>
    <source>
        <strain evidence="1 2">M1803</strain>
    </source>
</reference>
<protein>
    <submittedName>
        <fullName evidence="1">Gamma-glutamyl-gamma-aminobutyrate hydrolase family protein</fullName>
    </submittedName>
</protein>
<dbReference type="Pfam" id="PF07722">
    <property type="entry name" value="Peptidase_C26"/>
    <property type="match status" value="1"/>
</dbReference>
<dbReference type="EMBL" id="CP063458">
    <property type="protein sequence ID" value="QOV87928.1"/>
    <property type="molecule type" value="Genomic_DNA"/>
</dbReference>
<evidence type="ECO:0000313" key="1">
    <source>
        <dbReference type="EMBL" id="QOV87928.1"/>
    </source>
</evidence>
<dbReference type="KEGG" id="hbs:IPV69_16845"/>
<dbReference type="PROSITE" id="PS51273">
    <property type="entry name" value="GATASE_TYPE_1"/>
    <property type="match status" value="1"/>
</dbReference>
<proteinExistence type="predicted"/>
<sequence>MAERSRRLHGRRRGIALRRPFQQSEPHRVTSAALKTSDRPRTRPVVGVTGPDRGGEAAWFFTWLSLMLVGASARHITPSRPTRIEKLDALVIGGGADVDPQLYGEPLAVLLEPSPEKERSLVRRLLDLLFLPAAWFVRQLLARDSNRRGDADRDRLERGLLDHAVRSRLPVLGICRGAQLLNVYFGGSLHQSLAGYYIETREIRSIRPRKKVAIRPGTRLAAILGTERWVNSLHRQAVDRLGVGIRVAATDRNGIVQAIEHDSMPFIVGVQWHPEFLPQRPEQRALFGSLVQAARQRRQCPQRHETAIPTGSR</sequence>
<keyword evidence="1" id="KW-0378">Hydrolase</keyword>
<dbReference type="InterPro" id="IPR011697">
    <property type="entry name" value="Peptidase_C26"/>
</dbReference>
<dbReference type="GO" id="GO:0016811">
    <property type="term" value="F:hydrolase activity, acting on carbon-nitrogen (but not peptide) bonds, in linear amides"/>
    <property type="evidence" value="ECO:0007669"/>
    <property type="project" value="InterPro"/>
</dbReference>